<evidence type="ECO:0000313" key="3">
    <source>
        <dbReference type="Proteomes" id="UP001224775"/>
    </source>
</evidence>
<dbReference type="AlphaFoldDB" id="A0AAD8YKZ6"/>
<protein>
    <recommendedName>
        <fullName evidence="4">START domain-containing protein</fullName>
    </recommendedName>
</protein>
<dbReference type="EMBL" id="JATAAI010000001">
    <property type="protein sequence ID" value="KAK1748313.1"/>
    <property type="molecule type" value="Genomic_DNA"/>
</dbReference>
<feature type="signal peptide" evidence="1">
    <location>
        <begin position="1"/>
        <end position="17"/>
    </location>
</feature>
<reference evidence="2" key="1">
    <citation type="submission" date="2023-06" db="EMBL/GenBank/DDBJ databases">
        <title>Survivors Of The Sea: Transcriptome response of Skeletonema marinoi to long-term dormancy.</title>
        <authorList>
            <person name="Pinder M.I.M."/>
            <person name="Kourtchenko O."/>
            <person name="Robertson E.K."/>
            <person name="Larsson T."/>
            <person name="Maumus F."/>
            <person name="Osuna-Cruz C.M."/>
            <person name="Vancaester E."/>
            <person name="Stenow R."/>
            <person name="Vandepoele K."/>
            <person name="Ploug H."/>
            <person name="Bruchert V."/>
            <person name="Godhe A."/>
            <person name="Topel M."/>
        </authorList>
    </citation>
    <scope>NUCLEOTIDE SEQUENCE</scope>
    <source>
        <strain evidence="2">R05AC</strain>
    </source>
</reference>
<dbReference type="InterPro" id="IPR023393">
    <property type="entry name" value="START-like_dom_sf"/>
</dbReference>
<feature type="chain" id="PRO_5042167030" description="START domain-containing protein" evidence="1">
    <location>
        <begin position="18"/>
        <end position="357"/>
    </location>
</feature>
<evidence type="ECO:0000313" key="2">
    <source>
        <dbReference type="EMBL" id="KAK1748313.1"/>
    </source>
</evidence>
<dbReference type="Proteomes" id="UP001224775">
    <property type="component" value="Unassembled WGS sequence"/>
</dbReference>
<evidence type="ECO:0008006" key="4">
    <source>
        <dbReference type="Google" id="ProtNLM"/>
    </source>
</evidence>
<dbReference type="Gene3D" id="3.30.530.20">
    <property type="match status" value="1"/>
</dbReference>
<gene>
    <name evidence="2" type="ORF">QTG54_000252</name>
</gene>
<organism evidence="2 3">
    <name type="scientific">Skeletonema marinoi</name>
    <dbReference type="NCBI Taxonomy" id="267567"/>
    <lineage>
        <taxon>Eukaryota</taxon>
        <taxon>Sar</taxon>
        <taxon>Stramenopiles</taxon>
        <taxon>Ochrophyta</taxon>
        <taxon>Bacillariophyta</taxon>
        <taxon>Coscinodiscophyceae</taxon>
        <taxon>Thalassiosirophycidae</taxon>
        <taxon>Thalassiosirales</taxon>
        <taxon>Skeletonemataceae</taxon>
        <taxon>Skeletonema</taxon>
        <taxon>Skeletonema marinoi-dohrnii complex</taxon>
    </lineage>
</organism>
<sequence>MKLPLIISAALLARAAAVQKVCARQSRYNPSFIPRRHHQVIAAFGNPKYYSNKFIRADKDGVELKVPKFDVFFDELQKVSPLVKQAIHEENPGGIAAIDDAADVYKWKNMERHPNRLISQVDKIDNFQDHGVPLIRVRSSLRGPSKQRGIYFSELISTTDLRHKWDATNNIVETIYNAADLDDIKRFQGDKYGEPVMFGVGYVKTKQSVVSPREQMTLCGVQNFPSGASTVWGVELEEDQNHLFPKDQTKRMPRSTSHLFAMTMIPTGEDTFDVEYVLQLDVGGLPGWLLGPVVTETVKKMFRFAEKYCESGFEEGGELAKRLAAFPADEEESSPQTDEPIDEACVLDENRALLMPP</sequence>
<dbReference type="SUPFAM" id="SSF55961">
    <property type="entry name" value="Bet v1-like"/>
    <property type="match status" value="1"/>
</dbReference>
<evidence type="ECO:0000256" key="1">
    <source>
        <dbReference type="SAM" id="SignalP"/>
    </source>
</evidence>
<accession>A0AAD8YKZ6</accession>
<proteinExistence type="predicted"/>
<comment type="caution">
    <text evidence="2">The sequence shown here is derived from an EMBL/GenBank/DDBJ whole genome shotgun (WGS) entry which is preliminary data.</text>
</comment>
<name>A0AAD8YKZ6_9STRA</name>
<keyword evidence="1" id="KW-0732">Signal</keyword>
<keyword evidence="3" id="KW-1185">Reference proteome</keyword>